<gene>
    <name evidence="2" type="ORF">GSTENG00005962001</name>
</gene>
<dbReference type="AlphaFoldDB" id="Q4T727"/>
<feature type="region of interest" description="Disordered" evidence="1">
    <location>
        <begin position="79"/>
        <end position="100"/>
    </location>
</feature>
<comment type="caution">
    <text evidence="2">The sequence shown here is derived from an EMBL/GenBank/DDBJ whole genome shotgun (WGS) entry which is preliminary data.</text>
</comment>
<accession>Q4T727</accession>
<reference evidence="2" key="1">
    <citation type="journal article" date="2004" name="Nature">
        <title>Genome duplication in the teleost fish Tetraodon nigroviridis reveals the early vertebrate proto-karyotype.</title>
        <authorList>
            <person name="Jaillon O."/>
            <person name="Aury J.-M."/>
            <person name="Brunet F."/>
            <person name="Petit J.-L."/>
            <person name="Stange-Thomann N."/>
            <person name="Mauceli E."/>
            <person name="Bouneau L."/>
            <person name="Fischer C."/>
            <person name="Ozouf-Costaz C."/>
            <person name="Bernot A."/>
            <person name="Nicaud S."/>
            <person name="Jaffe D."/>
            <person name="Fisher S."/>
            <person name="Lutfalla G."/>
            <person name="Dossat C."/>
            <person name="Segurens B."/>
            <person name="Dasilva C."/>
            <person name="Salanoubat M."/>
            <person name="Levy M."/>
            <person name="Boudet N."/>
            <person name="Castellano S."/>
            <person name="Anthouard V."/>
            <person name="Jubin C."/>
            <person name="Castelli V."/>
            <person name="Katinka M."/>
            <person name="Vacherie B."/>
            <person name="Biemont C."/>
            <person name="Skalli Z."/>
            <person name="Cattolico L."/>
            <person name="Poulain J."/>
            <person name="De Berardinis V."/>
            <person name="Cruaud C."/>
            <person name="Duprat S."/>
            <person name="Brottier P."/>
            <person name="Coutanceau J.-P."/>
            <person name="Gouzy J."/>
            <person name="Parra G."/>
            <person name="Lardier G."/>
            <person name="Chapple C."/>
            <person name="McKernan K.J."/>
            <person name="McEwan P."/>
            <person name="Bosak S."/>
            <person name="Kellis M."/>
            <person name="Volff J.-N."/>
            <person name="Guigo R."/>
            <person name="Zody M.C."/>
            <person name="Mesirov J."/>
            <person name="Lindblad-Toh K."/>
            <person name="Birren B."/>
            <person name="Nusbaum C."/>
            <person name="Kahn D."/>
            <person name="Robinson-Rechavi M."/>
            <person name="Laudet V."/>
            <person name="Schachter V."/>
            <person name="Quetier F."/>
            <person name="Saurin W."/>
            <person name="Scarpelli C."/>
            <person name="Wincker P."/>
            <person name="Lander E.S."/>
            <person name="Weissenbach J."/>
            <person name="Roest Crollius H."/>
        </authorList>
    </citation>
    <scope>NUCLEOTIDE SEQUENCE [LARGE SCALE GENOMIC DNA]</scope>
</reference>
<protein>
    <submittedName>
        <fullName evidence="2">(spotted green pufferfish) hypothetical protein</fullName>
    </submittedName>
</protein>
<feature type="compositionally biased region" description="Polar residues" evidence="1">
    <location>
        <begin position="79"/>
        <end position="89"/>
    </location>
</feature>
<dbReference type="KEGG" id="tng:GSTEN00005962G001"/>
<evidence type="ECO:0000256" key="1">
    <source>
        <dbReference type="SAM" id="MobiDB-lite"/>
    </source>
</evidence>
<feature type="compositionally biased region" description="Basic and acidic residues" evidence="1">
    <location>
        <begin position="25"/>
        <end position="37"/>
    </location>
</feature>
<organism evidence="2">
    <name type="scientific">Tetraodon nigroviridis</name>
    <name type="common">Spotted green pufferfish</name>
    <name type="synonym">Chelonodon nigroviridis</name>
    <dbReference type="NCBI Taxonomy" id="99883"/>
    <lineage>
        <taxon>Eukaryota</taxon>
        <taxon>Metazoa</taxon>
        <taxon>Chordata</taxon>
        <taxon>Craniata</taxon>
        <taxon>Vertebrata</taxon>
        <taxon>Euteleostomi</taxon>
        <taxon>Actinopterygii</taxon>
        <taxon>Neopterygii</taxon>
        <taxon>Teleostei</taxon>
        <taxon>Neoteleostei</taxon>
        <taxon>Acanthomorphata</taxon>
        <taxon>Eupercaria</taxon>
        <taxon>Tetraodontiformes</taxon>
        <taxon>Tetradontoidea</taxon>
        <taxon>Tetraodontidae</taxon>
        <taxon>Tetraodon</taxon>
    </lineage>
</organism>
<dbReference type="EMBL" id="CAAE01008351">
    <property type="protein sequence ID" value="CAF91305.1"/>
    <property type="molecule type" value="Genomic_DNA"/>
</dbReference>
<feature type="region of interest" description="Disordered" evidence="1">
    <location>
        <begin position="24"/>
        <end position="43"/>
    </location>
</feature>
<evidence type="ECO:0000313" key="2">
    <source>
        <dbReference type="EMBL" id="CAF91305.1"/>
    </source>
</evidence>
<name>Q4T727_TETNG</name>
<proteinExistence type="predicted"/>
<reference evidence="2" key="2">
    <citation type="submission" date="2004-02" db="EMBL/GenBank/DDBJ databases">
        <authorList>
            <consortium name="Genoscope"/>
            <consortium name="Whitehead Institute Centre for Genome Research"/>
        </authorList>
    </citation>
    <scope>NUCLEOTIDE SEQUENCE</scope>
</reference>
<sequence>MAVRHPQEVVCTAARCLLASQAATERQRNVGDKRKADSSQGLGQWRKRRQLNAYVLRQRQGHRPWAGLGCSPRAINPSCSSPNFINGPTNRPVKPDGERNEKVNRWRWTGGDAAGSGITGSTPVLCEIIKRYLL</sequence>